<evidence type="ECO:0000313" key="2">
    <source>
        <dbReference type="Proteomes" id="UP000644010"/>
    </source>
</evidence>
<name>A0ABR7E398_9BACT</name>
<organism evidence="1 2">
    <name type="scientific">Parabacteroides segnis</name>
    <dbReference type="NCBI Taxonomy" id="2763058"/>
    <lineage>
        <taxon>Bacteria</taxon>
        <taxon>Pseudomonadati</taxon>
        <taxon>Bacteroidota</taxon>
        <taxon>Bacteroidia</taxon>
        <taxon>Bacteroidales</taxon>
        <taxon>Tannerellaceae</taxon>
        <taxon>Parabacteroides</taxon>
    </lineage>
</organism>
<gene>
    <name evidence="1" type="ORF">H8S77_15200</name>
</gene>
<dbReference type="RefSeq" id="WP_186960130.1">
    <property type="nucleotide sequence ID" value="NZ_JACOOI010000016.1"/>
</dbReference>
<dbReference type="Proteomes" id="UP000644010">
    <property type="component" value="Unassembled WGS sequence"/>
</dbReference>
<proteinExistence type="predicted"/>
<keyword evidence="2" id="KW-1185">Reference proteome</keyword>
<comment type="caution">
    <text evidence="1">The sequence shown here is derived from an EMBL/GenBank/DDBJ whole genome shotgun (WGS) entry which is preliminary data.</text>
</comment>
<sequence>MKYIPVFGRDIESIRKSLNSRTHLIETFEREDGLKLYILAKEIKMGLDDNSPMPWGKYKGEKMANVPASYLMWLYDNNKCNAEVQAYINDNMDALKEEIRQLGDKKK</sequence>
<dbReference type="EMBL" id="JACOOI010000016">
    <property type="protein sequence ID" value="MBC5644227.1"/>
    <property type="molecule type" value="Genomic_DNA"/>
</dbReference>
<reference evidence="1 2" key="1">
    <citation type="submission" date="2020-08" db="EMBL/GenBank/DDBJ databases">
        <title>Genome public.</title>
        <authorList>
            <person name="Liu C."/>
            <person name="Sun Q."/>
        </authorList>
    </citation>
    <scope>NUCLEOTIDE SEQUENCE [LARGE SCALE GENOMIC DNA]</scope>
    <source>
        <strain evidence="1 2">BX2</strain>
    </source>
</reference>
<dbReference type="InterPro" id="IPR024530">
    <property type="entry name" value="QSregVF_b"/>
</dbReference>
<evidence type="ECO:0000313" key="1">
    <source>
        <dbReference type="EMBL" id="MBC5644227.1"/>
    </source>
</evidence>
<accession>A0ABR7E398</accession>
<dbReference type="Pfam" id="PF12843">
    <property type="entry name" value="QSregVF_b"/>
    <property type="match status" value="1"/>
</dbReference>
<protein>
    <submittedName>
        <fullName evidence="1">DUF3820 family protein</fullName>
    </submittedName>
</protein>